<evidence type="ECO:0000256" key="5">
    <source>
        <dbReference type="ARBA" id="ARBA00022723"/>
    </source>
</evidence>
<comment type="subcellular location">
    <subcellularLocation>
        <location evidence="2">Cytoplasm</location>
    </subcellularLocation>
    <subcellularLocation>
        <location evidence="1">Nucleus</location>
    </subcellularLocation>
</comment>
<evidence type="ECO:0000256" key="6">
    <source>
        <dbReference type="ARBA" id="ARBA00022771"/>
    </source>
</evidence>
<keyword evidence="6" id="KW-0863">Zinc-finger</keyword>
<accession>A0ABQ8FIF8</accession>
<evidence type="ECO:0000256" key="8">
    <source>
        <dbReference type="ARBA" id="ARBA00023242"/>
    </source>
</evidence>
<keyword evidence="4" id="KW-0690">Ribosome biogenesis</keyword>
<comment type="similarity">
    <text evidence="9">Belongs to the ZNF593/BUD20 C2H2-type zinc-finger protein family.</text>
</comment>
<dbReference type="PANTHER" id="PTHR46095">
    <property type="entry name" value="ZINC FINGER PROTEIN 593"/>
    <property type="match status" value="1"/>
</dbReference>
<gene>
    <name evidence="11" type="ORF">BASA50_003346</name>
</gene>
<protein>
    <recommendedName>
        <fullName evidence="10">C2H2-type domain-containing protein</fullName>
    </recommendedName>
</protein>
<evidence type="ECO:0000256" key="7">
    <source>
        <dbReference type="ARBA" id="ARBA00022833"/>
    </source>
</evidence>
<name>A0ABQ8FIF8_9FUNG</name>
<organism evidence="11 12">
    <name type="scientific">Batrachochytrium salamandrivorans</name>
    <dbReference type="NCBI Taxonomy" id="1357716"/>
    <lineage>
        <taxon>Eukaryota</taxon>
        <taxon>Fungi</taxon>
        <taxon>Fungi incertae sedis</taxon>
        <taxon>Chytridiomycota</taxon>
        <taxon>Chytridiomycota incertae sedis</taxon>
        <taxon>Chytridiomycetes</taxon>
        <taxon>Rhizophydiales</taxon>
        <taxon>Rhizophydiales incertae sedis</taxon>
        <taxon>Batrachochytrium</taxon>
    </lineage>
</organism>
<evidence type="ECO:0000256" key="4">
    <source>
        <dbReference type="ARBA" id="ARBA00022517"/>
    </source>
</evidence>
<proteinExistence type="inferred from homology"/>
<dbReference type="PANTHER" id="PTHR46095:SF1">
    <property type="entry name" value="ZINC FINGER PROTEIN 593"/>
    <property type="match status" value="1"/>
</dbReference>
<dbReference type="SUPFAM" id="SSF57667">
    <property type="entry name" value="beta-beta-alpha zinc fingers"/>
    <property type="match status" value="1"/>
</dbReference>
<dbReference type="EMBL" id="JAFCIX010000093">
    <property type="protein sequence ID" value="KAH6598839.1"/>
    <property type="molecule type" value="Genomic_DNA"/>
</dbReference>
<dbReference type="Gene3D" id="3.30.160.60">
    <property type="entry name" value="Classic Zinc Finger"/>
    <property type="match status" value="1"/>
</dbReference>
<evidence type="ECO:0000256" key="3">
    <source>
        <dbReference type="ARBA" id="ARBA00022490"/>
    </source>
</evidence>
<evidence type="ECO:0000313" key="11">
    <source>
        <dbReference type="EMBL" id="KAH6598839.1"/>
    </source>
</evidence>
<dbReference type="InterPro" id="IPR036236">
    <property type="entry name" value="Znf_C2H2_sf"/>
</dbReference>
<evidence type="ECO:0000256" key="2">
    <source>
        <dbReference type="ARBA" id="ARBA00004496"/>
    </source>
</evidence>
<reference evidence="11 12" key="1">
    <citation type="submission" date="2021-02" db="EMBL/GenBank/DDBJ databases">
        <title>Variation within the Batrachochytrium salamandrivorans European outbreak.</title>
        <authorList>
            <person name="Kelly M."/>
            <person name="Pasmans F."/>
            <person name="Shea T.P."/>
            <person name="Munoz J.F."/>
            <person name="Carranza S."/>
            <person name="Cuomo C.A."/>
            <person name="Martel A."/>
        </authorList>
    </citation>
    <scope>NUCLEOTIDE SEQUENCE [LARGE SCALE GENOMIC DNA]</scope>
    <source>
        <strain evidence="11 12">AMFP18/2</strain>
    </source>
</reference>
<keyword evidence="3" id="KW-0963">Cytoplasm</keyword>
<dbReference type="InterPro" id="IPR022755">
    <property type="entry name" value="Znf_C2H2_jaz"/>
</dbReference>
<dbReference type="InterPro" id="IPR013087">
    <property type="entry name" value="Znf_C2H2_type"/>
</dbReference>
<evidence type="ECO:0000313" key="12">
    <source>
        <dbReference type="Proteomes" id="UP001648503"/>
    </source>
</evidence>
<dbReference type="Pfam" id="PF12171">
    <property type="entry name" value="zf-C2H2_jaz"/>
    <property type="match status" value="1"/>
</dbReference>
<dbReference type="InterPro" id="IPR051879">
    <property type="entry name" value="C2H2-ZF_Maturation_Protein"/>
</dbReference>
<keyword evidence="5" id="KW-0479">Metal-binding</keyword>
<evidence type="ECO:0000256" key="1">
    <source>
        <dbReference type="ARBA" id="ARBA00004123"/>
    </source>
</evidence>
<keyword evidence="8" id="KW-0539">Nucleus</keyword>
<comment type="caution">
    <text evidence="11">The sequence shown here is derived from an EMBL/GenBank/DDBJ whole genome shotgun (WGS) entry which is preliminary data.</text>
</comment>
<keyword evidence="12" id="KW-1185">Reference proteome</keyword>
<evidence type="ECO:0000256" key="9">
    <source>
        <dbReference type="ARBA" id="ARBA00038064"/>
    </source>
</evidence>
<dbReference type="PROSITE" id="PS00028">
    <property type="entry name" value="ZINC_FINGER_C2H2_1"/>
    <property type="match status" value="1"/>
</dbReference>
<dbReference type="Proteomes" id="UP001648503">
    <property type="component" value="Unassembled WGS sequence"/>
</dbReference>
<evidence type="ECO:0000259" key="10">
    <source>
        <dbReference type="PROSITE" id="PS00028"/>
    </source>
</evidence>
<keyword evidence="7" id="KW-0862">Zinc</keyword>
<sequence length="115" mass="13098">MTRVGRKRQHHCIRDVKRAARTRARTKDMDQIFEDMAKPTEFFTVVPLDTDLPGMGQNYCIQCARHFITEDALTVHRGTKLHKKRVKVLATETAYTQKDAELAAGLTTDNGPLRS</sequence>
<feature type="domain" description="C2H2-type" evidence="10">
    <location>
        <begin position="60"/>
        <end position="82"/>
    </location>
</feature>